<dbReference type="AlphaFoldDB" id="A0A413IK24"/>
<dbReference type="EMBL" id="CP069450">
    <property type="protein sequence ID" value="QRO48378.1"/>
    <property type="molecule type" value="Genomic_DNA"/>
</dbReference>
<evidence type="ECO:0000313" key="4">
    <source>
        <dbReference type="Proteomes" id="UP000654720"/>
    </source>
</evidence>
<sequence>MKKNHLLIWACLIMSCSGNSEIFEPEIGYIDYANYPLEKLTQNDRTLLENVSFQEGKLTSLIDLASATEQGIPEEKYNYFLEYLQNENLRMERYLDSGAIVFYDGKPFTRNEKLHPYINETEHPSTRATYSRSELVCSHEHGGGYNKMGEYWVHFKGTSKLSVSYTGPTTVYLRENLKRISAYIVKGLNQSTATFKYGFGNNVTWDWKITYDSPVSSKTRLDFYALYEDPIPSPNPSNPEYIYFWDNLPSYVITHKNVVKQIIDIQICEPGVYMILMYLKYAENDYRLYRESHYHSAYEIISLPYPQEITFWISIYRETEKDGKMSYEYIGDREFPYPPYPYQK</sequence>
<name>A0A413IK24_9BACT</name>
<dbReference type="GeneID" id="93099054"/>
<protein>
    <submittedName>
        <fullName evidence="2">Uncharacterized protein</fullName>
    </submittedName>
</protein>
<evidence type="ECO:0000313" key="1">
    <source>
        <dbReference type="EMBL" id="QRO48378.1"/>
    </source>
</evidence>
<reference evidence="1 4" key="2">
    <citation type="submission" date="2021-02" db="EMBL/GenBank/DDBJ databases">
        <title>FDA dAtabase for Regulatory Grade micrObial Sequences (FDA-ARGOS): Supporting development and validation of Infectious Disease Dx tests.</title>
        <authorList>
            <person name="Carlson P."/>
            <person name="Fischbach M."/>
            <person name="Hastie J."/>
            <person name="Bilen M."/>
            <person name="Cheng A."/>
            <person name="Tallon L."/>
            <person name="Sadzewicz L."/>
            <person name="Zhao X."/>
            <person name="Boylan J."/>
            <person name="Ott S."/>
            <person name="Bowen H."/>
            <person name="Vavikolanu K."/>
            <person name="Mehta A."/>
            <person name="Aluvathingal J."/>
            <person name="Nadendla S."/>
            <person name="Yan Y."/>
            <person name="Sichtig H."/>
        </authorList>
    </citation>
    <scope>NUCLEOTIDE SEQUENCE [LARGE SCALE GENOMIC DNA]</scope>
    <source>
        <strain evidence="1 4">FDAARGOS_1229</strain>
    </source>
</reference>
<dbReference type="Proteomes" id="UP000654720">
    <property type="component" value="Chromosome"/>
</dbReference>
<gene>
    <name evidence="2" type="ORF">DXA50_15270</name>
    <name evidence="1" type="ORF">I6J59_10365</name>
</gene>
<dbReference type="EMBL" id="QSCR01000032">
    <property type="protein sequence ID" value="RGY14108.1"/>
    <property type="molecule type" value="Genomic_DNA"/>
</dbReference>
<keyword evidence="4" id="KW-1185">Reference proteome</keyword>
<evidence type="ECO:0000313" key="3">
    <source>
        <dbReference type="Proteomes" id="UP000286063"/>
    </source>
</evidence>
<dbReference type="PROSITE" id="PS51257">
    <property type="entry name" value="PROKAR_LIPOPROTEIN"/>
    <property type="match status" value="1"/>
</dbReference>
<organism evidence="2 3">
    <name type="scientific">Butyricimonas virosa</name>
    <dbReference type="NCBI Taxonomy" id="544645"/>
    <lineage>
        <taxon>Bacteria</taxon>
        <taxon>Pseudomonadati</taxon>
        <taxon>Bacteroidota</taxon>
        <taxon>Bacteroidia</taxon>
        <taxon>Bacteroidales</taxon>
        <taxon>Odoribacteraceae</taxon>
        <taxon>Butyricimonas</taxon>
    </lineage>
</organism>
<proteinExistence type="predicted"/>
<dbReference type="RefSeq" id="WP_027202158.1">
    <property type="nucleotide sequence ID" value="NZ_CAJKXH010000047.1"/>
</dbReference>
<evidence type="ECO:0000313" key="2">
    <source>
        <dbReference type="EMBL" id="RGY14108.1"/>
    </source>
</evidence>
<dbReference type="Proteomes" id="UP000286063">
    <property type="component" value="Unassembled WGS sequence"/>
</dbReference>
<reference evidence="2 3" key="1">
    <citation type="submission" date="2018-08" db="EMBL/GenBank/DDBJ databases">
        <title>A genome reference for cultivated species of the human gut microbiota.</title>
        <authorList>
            <person name="Zou Y."/>
            <person name="Xue W."/>
            <person name="Luo G."/>
        </authorList>
    </citation>
    <scope>NUCLEOTIDE SEQUENCE [LARGE SCALE GENOMIC DNA]</scope>
    <source>
        <strain evidence="2 3">OF02-7</strain>
    </source>
</reference>
<accession>A0A413IK24</accession>